<sequence>MGYTRPMDARKVNVPRYSLAGPFKGHMSFKSSPYCPGSSSKLTNQYLIEDHMVSHYKKVYSAKAVVDSTVPKSLLSSVKYADQQRRERLKKDVARYERRAASMRSLSQKSNRSDTRPSSTEMDKSPTFMQRDETAYPCLGSSMISTPRFTTSFHSKQIVYPSRTDNRSLSPPHQYRSTSEFSYRSPDSQRQQSVRSCMTSTSQDGFKAFQDPAQKTYSGDLLQKHSHCFTENKPFTPRTLKTGSKSFLSQYRFYTPPRGKQKATRLTHQDTYYGRGSSPEEELDLFQEMGNEREFSDEEPHNLNHSELHIKDHKTRWKSSDRLHSSSRVSPEGMKSPLMKKVTTEEEELLYLEFIADVTNDILSRGLYSNRVLERVFDRQIEMNKHRLDEDKMRHLLEGVVEEDQ</sequence>
<dbReference type="GO" id="GO:0120200">
    <property type="term" value="C:rod photoreceptor outer segment"/>
    <property type="evidence" value="ECO:0007669"/>
    <property type="project" value="TreeGrafter"/>
</dbReference>
<feature type="region of interest" description="Disordered" evidence="1">
    <location>
        <begin position="97"/>
        <end position="130"/>
    </location>
</feature>
<organism evidence="2 3">
    <name type="scientific">Megalops atlanticus</name>
    <name type="common">Tarpon</name>
    <name type="synonym">Clupea gigantea</name>
    <dbReference type="NCBI Taxonomy" id="7932"/>
    <lineage>
        <taxon>Eukaryota</taxon>
        <taxon>Metazoa</taxon>
        <taxon>Chordata</taxon>
        <taxon>Craniata</taxon>
        <taxon>Vertebrata</taxon>
        <taxon>Euteleostomi</taxon>
        <taxon>Actinopterygii</taxon>
        <taxon>Neopterygii</taxon>
        <taxon>Teleostei</taxon>
        <taxon>Elopiformes</taxon>
        <taxon>Megalopidae</taxon>
        <taxon>Megalops</taxon>
    </lineage>
</organism>
<dbReference type="AlphaFoldDB" id="A0A9D3PTG5"/>
<comment type="caution">
    <text evidence="2">The sequence shown here is derived from an EMBL/GenBank/DDBJ whole genome shotgun (WGS) entry which is preliminary data.</text>
</comment>
<dbReference type="GO" id="GO:0120206">
    <property type="term" value="C:photoreceptor distal connecting cilium"/>
    <property type="evidence" value="ECO:0007669"/>
    <property type="project" value="TreeGrafter"/>
</dbReference>
<dbReference type="GO" id="GO:0000226">
    <property type="term" value="P:microtubule cytoskeleton organization"/>
    <property type="evidence" value="ECO:0007669"/>
    <property type="project" value="TreeGrafter"/>
</dbReference>
<dbReference type="PANTHER" id="PTHR14917:SF4">
    <property type="entry name" value="SPERMATOGENESIS-ASSOCIATED 7"/>
    <property type="match status" value="1"/>
</dbReference>
<gene>
    <name evidence="2" type="ORF">MATL_G00162240</name>
</gene>
<feature type="compositionally biased region" description="Polar residues" evidence="1">
    <location>
        <begin position="104"/>
        <end position="120"/>
    </location>
</feature>
<dbReference type="OrthoDB" id="6263678at2759"/>
<protein>
    <recommendedName>
        <fullName evidence="4">Spermatogenesis associated 7</fullName>
    </recommendedName>
</protein>
<dbReference type="Pfam" id="PF15244">
    <property type="entry name" value="HSD3"/>
    <property type="match status" value="1"/>
</dbReference>
<evidence type="ECO:0000256" key="1">
    <source>
        <dbReference type="SAM" id="MobiDB-lite"/>
    </source>
</evidence>
<evidence type="ECO:0008006" key="4">
    <source>
        <dbReference type="Google" id="ProtNLM"/>
    </source>
</evidence>
<feature type="compositionally biased region" description="Polar residues" evidence="1">
    <location>
        <begin position="167"/>
        <end position="192"/>
    </location>
</feature>
<evidence type="ECO:0000313" key="3">
    <source>
        <dbReference type="Proteomes" id="UP001046870"/>
    </source>
</evidence>
<proteinExistence type="predicted"/>
<accession>A0A9D3PTG5</accession>
<keyword evidence="3" id="KW-1185">Reference proteome</keyword>
<dbReference type="GO" id="GO:0005930">
    <property type="term" value="C:axoneme"/>
    <property type="evidence" value="ECO:0007669"/>
    <property type="project" value="TreeGrafter"/>
</dbReference>
<dbReference type="PANTHER" id="PTHR14917">
    <property type="entry name" value="SPERMATOGENESIS-ASSOCIATED PROTEIN 7"/>
    <property type="match status" value="1"/>
</dbReference>
<feature type="region of interest" description="Disordered" evidence="1">
    <location>
        <begin position="317"/>
        <end position="340"/>
    </location>
</feature>
<reference evidence="2" key="1">
    <citation type="submission" date="2021-01" db="EMBL/GenBank/DDBJ databases">
        <authorList>
            <person name="Zahm M."/>
            <person name="Roques C."/>
            <person name="Cabau C."/>
            <person name="Klopp C."/>
            <person name="Donnadieu C."/>
            <person name="Jouanno E."/>
            <person name="Lampietro C."/>
            <person name="Louis A."/>
            <person name="Herpin A."/>
            <person name="Echchiki A."/>
            <person name="Berthelot C."/>
            <person name="Parey E."/>
            <person name="Roest-Crollius H."/>
            <person name="Braasch I."/>
            <person name="Postlethwait J."/>
            <person name="Bobe J."/>
            <person name="Montfort J."/>
            <person name="Bouchez O."/>
            <person name="Begum T."/>
            <person name="Mejri S."/>
            <person name="Adams A."/>
            <person name="Chen W.-J."/>
            <person name="Guiguen Y."/>
        </authorList>
    </citation>
    <scope>NUCLEOTIDE SEQUENCE</scope>
    <source>
        <strain evidence="2">YG-15Mar2019-1</strain>
        <tissue evidence="2">Brain</tissue>
    </source>
</reference>
<dbReference type="GO" id="GO:0036064">
    <property type="term" value="C:ciliary basal body"/>
    <property type="evidence" value="ECO:0007669"/>
    <property type="project" value="TreeGrafter"/>
</dbReference>
<dbReference type="EMBL" id="JAFDVH010000013">
    <property type="protein sequence ID" value="KAG7466197.1"/>
    <property type="molecule type" value="Genomic_DNA"/>
</dbReference>
<dbReference type="Proteomes" id="UP001046870">
    <property type="component" value="Chromosome 13"/>
</dbReference>
<dbReference type="InterPro" id="IPR029357">
    <property type="entry name" value="SPATA7"/>
</dbReference>
<name>A0A9D3PTG5_MEGAT</name>
<evidence type="ECO:0000313" key="2">
    <source>
        <dbReference type="EMBL" id="KAG7466197.1"/>
    </source>
</evidence>
<feature type="region of interest" description="Disordered" evidence="1">
    <location>
        <begin position="162"/>
        <end position="192"/>
    </location>
</feature>
<dbReference type="GO" id="GO:0045494">
    <property type="term" value="P:photoreceptor cell maintenance"/>
    <property type="evidence" value="ECO:0007669"/>
    <property type="project" value="TreeGrafter"/>
</dbReference>